<accession>A0A820F5A5</accession>
<reference evidence="1" key="1">
    <citation type="submission" date="2021-02" db="EMBL/GenBank/DDBJ databases">
        <authorList>
            <person name="Nowell W R."/>
        </authorList>
    </citation>
    <scope>NUCLEOTIDE SEQUENCE</scope>
</reference>
<name>A0A820F5A5_9BILA</name>
<dbReference type="InterPro" id="IPR036237">
    <property type="entry name" value="Xyl_isomerase-like_sf"/>
</dbReference>
<sequence length="74" mass="8419">MRPVTLFTAQFGDIPLEILVTKAREWGFDGLEHGGHLDIHRASTDQSYCQEILSLLAKNNLKLFCYLSTFSWSS</sequence>
<dbReference type="Gene3D" id="3.20.20.150">
    <property type="entry name" value="Divalent-metal-dependent TIM barrel enzymes"/>
    <property type="match status" value="1"/>
</dbReference>
<protein>
    <recommendedName>
        <fullName evidence="3">Sugar phosphate isomerase/epimerase</fullName>
    </recommendedName>
</protein>
<evidence type="ECO:0000313" key="2">
    <source>
        <dbReference type="Proteomes" id="UP000663868"/>
    </source>
</evidence>
<gene>
    <name evidence="1" type="ORF">KXQ929_LOCUS43232</name>
</gene>
<evidence type="ECO:0000313" key="1">
    <source>
        <dbReference type="EMBL" id="CAF4258944.1"/>
    </source>
</evidence>
<dbReference type="Proteomes" id="UP000663868">
    <property type="component" value="Unassembled WGS sequence"/>
</dbReference>
<dbReference type="EMBL" id="CAJOBB010011308">
    <property type="protein sequence ID" value="CAF4258944.1"/>
    <property type="molecule type" value="Genomic_DNA"/>
</dbReference>
<organism evidence="1 2">
    <name type="scientific">Adineta steineri</name>
    <dbReference type="NCBI Taxonomy" id="433720"/>
    <lineage>
        <taxon>Eukaryota</taxon>
        <taxon>Metazoa</taxon>
        <taxon>Spiralia</taxon>
        <taxon>Gnathifera</taxon>
        <taxon>Rotifera</taxon>
        <taxon>Eurotatoria</taxon>
        <taxon>Bdelloidea</taxon>
        <taxon>Adinetida</taxon>
        <taxon>Adinetidae</taxon>
        <taxon>Adineta</taxon>
    </lineage>
</organism>
<evidence type="ECO:0008006" key="3">
    <source>
        <dbReference type="Google" id="ProtNLM"/>
    </source>
</evidence>
<feature type="non-terminal residue" evidence="1">
    <location>
        <position position="74"/>
    </location>
</feature>
<comment type="caution">
    <text evidence="1">The sequence shown here is derived from an EMBL/GenBank/DDBJ whole genome shotgun (WGS) entry which is preliminary data.</text>
</comment>
<dbReference type="AlphaFoldDB" id="A0A820F5A5"/>
<dbReference type="SUPFAM" id="SSF51658">
    <property type="entry name" value="Xylose isomerase-like"/>
    <property type="match status" value="1"/>
</dbReference>
<proteinExistence type="predicted"/>